<dbReference type="InterPro" id="IPR018711">
    <property type="entry name" value="NAGPA"/>
</dbReference>
<keyword evidence="1" id="KW-0732">Signal</keyword>
<accession>A0A4Y9SN25</accession>
<dbReference type="RefSeq" id="WP_135201140.1">
    <property type="nucleotide sequence ID" value="NZ_SPVG01000078.1"/>
</dbReference>
<feature type="domain" description="Phosphodiester glycosidase" evidence="2">
    <location>
        <begin position="102"/>
        <end position="275"/>
    </location>
</feature>
<evidence type="ECO:0000313" key="3">
    <source>
        <dbReference type="EMBL" id="TFW26537.1"/>
    </source>
</evidence>
<dbReference type="Proteomes" id="UP000297729">
    <property type="component" value="Unassembled WGS sequence"/>
</dbReference>
<evidence type="ECO:0000313" key="4">
    <source>
        <dbReference type="Proteomes" id="UP000297729"/>
    </source>
</evidence>
<sequence length="276" mass="30262">MRNFTKALVLALMLMPLSQIAQAINKDRAITSLGMDFDENVTQVNSANLTVHTFSPKSDALRNGMHYVFIETNCPKCSPQIRVVKQFGNSYDIYRNATPMSAVVAINGSFFGYDAKGQRIPLGLVVADGVRKNRPIGWDRGGFLVHDKKGNTRIIPVHNYKPSINDFSVLQSKPLLVESGKNGIYKDDGERFNRTAVAISTSGKVIIAGAFEGFGRAASLYEFAQFLLSIKCSDGSTIKWALSMDGGPGAQIYVPAIKRNFGDPGQNYVPNLIYVQ</sequence>
<dbReference type="EMBL" id="SPVG01000078">
    <property type="protein sequence ID" value="TFW26537.1"/>
    <property type="molecule type" value="Genomic_DNA"/>
</dbReference>
<feature type="signal peptide" evidence="1">
    <location>
        <begin position="1"/>
        <end position="23"/>
    </location>
</feature>
<evidence type="ECO:0000256" key="1">
    <source>
        <dbReference type="SAM" id="SignalP"/>
    </source>
</evidence>
<evidence type="ECO:0000259" key="2">
    <source>
        <dbReference type="Pfam" id="PF09992"/>
    </source>
</evidence>
<keyword evidence="3" id="KW-0378">Hydrolase</keyword>
<dbReference type="GO" id="GO:0016798">
    <property type="term" value="F:hydrolase activity, acting on glycosyl bonds"/>
    <property type="evidence" value="ECO:0007669"/>
    <property type="project" value="UniProtKB-KW"/>
</dbReference>
<dbReference type="Pfam" id="PF09992">
    <property type="entry name" value="NAGPA"/>
    <property type="match status" value="1"/>
</dbReference>
<reference evidence="3 4" key="1">
    <citation type="submission" date="2019-03" db="EMBL/GenBank/DDBJ databases">
        <title>Draft Genome Sequence of Duganella callidus sp. nov., a Novel Duganella Species Isolated from Cultivated Soil.</title>
        <authorList>
            <person name="Raths R."/>
            <person name="Peta V."/>
            <person name="Bucking H."/>
        </authorList>
    </citation>
    <scope>NUCLEOTIDE SEQUENCE [LARGE SCALE GENOMIC DNA]</scope>
    <source>
        <strain evidence="3 4">DN04</strain>
    </source>
</reference>
<keyword evidence="3" id="KW-0326">Glycosidase</keyword>
<protein>
    <submittedName>
        <fullName evidence="3">Phosphodiester glycosidase family protein</fullName>
    </submittedName>
</protein>
<keyword evidence="4" id="KW-1185">Reference proteome</keyword>
<dbReference type="OrthoDB" id="112232at2"/>
<gene>
    <name evidence="3" type="ORF">E4L98_08550</name>
</gene>
<organism evidence="3 4">
    <name type="scientific">Duganella callida</name>
    <dbReference type="NCBI Taxonomy" id="2561932"/>
    <lineage>
        <taxon>Bacteria</taxon>
        <taxon>Pseudomonadati</taxon>
        <taxon>Pseudomonadota</taxon>
        <taxon>Betaproteobacteria</taxon>
        <taxon>Burkholderiales</taxon>
        <taxon>Oxalobacteraceae</taxon>
        <taxon>Telluria group</taxon>
        <taxon>Duganella</taxon>
    </lineage>
</organism>
<proteinExistence type="predicted"/>
<dbReference type="AlphaFoldDB" id="A0A4Y9SN25"/>
<feature type="chain" id="PRO_5021298257" evidence="1">
    <location>
        <begin position="24"/>
        <end position="276"/>
    </location>
</feature>
<name>A0A4Y9SN25_9BURK</name>
<comment type="caution">
    <text evidence="3">The sequence shown here is derived from an EMBL/GenBank/DDBJ whole genome shotgun (WGS) entry which is preliminary data.</text>
</comment>